<protein>
    <submittedName>
        <fullName evidence="1">Uncharacterized protein</fullName>
    </submittedName>
</protein>
<name>A0A9P0AE16_BEMTA</name>
<dbReference type="Proteomes" id="UP001152759">
    <property type="component" value="Chromosome 4"/>
</dbReference>
<accession>A0A9P0AE16</accession>
<proteinExistence type="predicted"/>
<dbReference type="AlphaFoldDB" id="A0A9P0AE16"/>
<sequence length="128" mass="14318">MRQVAQQTSQEVARKRAKIVIALFMAEHNMPFNSADHLVIALQKLSLQLLKASLLNRTKCTKMLTNVVSKDVNETLIKILQAQEFTLLLHESTDRSADKHLSLVVRLAAPSPTLPTQHPQAHPFSQGM</sequence>
<evidence type="ECO:0000313" key="1">
    <source>
        <dbReference type="EMBL" id="CAH0388593.1"/>
    </source>
</evidence>
<dbReference type="EMBL" id="OU963865">
    <property type="protein sequence ID" value="CAH0388593.1"/>
    <property type="molecule type" value="Genomic_DNA"/>
</dbReference>
<gene>
    <name evidence="1" type="ORF">BEMITA_LOCUS7500</name>
</gene>
<keyword evidence="2" id="KW-1185">Reference proteome</keyword>
<reference evidence="1" key="1">
    <citation type="submission" date="2021-12" db="EMBL/GenBank/DDBJ databases">
        <authorList>
            <person name="King R."/>
        </authorList>
    </citation>
    <scope>NUCLEOTIDE SEQUENCE</scope>
</reference>
<evidence type="ECO:0000313" key="2">
    <source>
        <dbReference type="Proteomes" id="UP001152759"/>
    </source>
</evidence>
<organism evidence="1 2">
    <name type="scientific">Bemisia tabaci</name>
    <name type="common">Sweetpotato whitefly</name>
    <name type="synonym">Aleurodes tabaci</name>
    <dbReference type="NCBI Taxonomy" id="7038"/>
    <lineage>
        <taxon>Eukaryota</taxon>
        <taxon>Metazoa</taxon>
        <taxon>Ecdysozoa</taxon>
        <taxon>Arthropoda</taxon>
        <taxon>Hexapoda</taxon>
        <taxon>Insecta</taxon>
        <taxon>Pterygota</taxon>
        <taxon>Neoptera</taxon>
        <taxon>Paraneoptera</taxon>
        <taxon>Hemiptera</taxon>
        <taxon>Sternorrhyncha</taxon>
        <taxon>Aleyrodoidea</taxon>
        <taxon>Aleyrodidae</taxon>
        <taxon>Aleyrodinae</taxon>
        <taxon>Bemisia</taxon>
    </lineage>
</organism>